<dbReference type="CDD" id="cd06223">
    <property type="entry name" value="PRTases_typeI"/>
    <property type="match status" value="1"/>
</dbReference>
<dbReference type="NCBIfam" id="TIGR01090">
    <property type="entry name" value="apt"/>
    <property type="match status" value="1"/>
</dbReference>
<comment type="subcellular location">
    <subcellularLocation>
        <location evidence="3 11">Cytoplasm</location>
    </subcellularLocation>
</comment>
<evidence type="ECO:0000256" key="10">
    <source>
        <dbReference type="ARBA" id="ARBA00022726"/>
    </source>
</evidence>
<evidence type="ECO:0000256" key="11">
    <source>
        <dbReference type="HAMAP-Rule" id="MF_00004"/>
    </source>
</evidence>
<comment type="catalytic activity">
    <reaction evidence="1 11">
        <text>AMP + diphosphate = 5-phospho-alpha-D-ribose 1-diphosphate + adenine</text>
        <dbReference type="Rhea" id="RHEA:16609"/>
        <dbReference type="ChEBI" id="CHEBI:16708"/>
        <dbReference type="ChEBI" id="CHEBI:33019"/>
        <dbReference type="ChEBI" id="CHEBI:58017"/>
        <dbReference type="ChEBI" id="CHEBI:456215"/>
        <dbReference type="EC" id="2.4.2.7"/>
    </reaction>
</comment>
<evidence type="ECO:0000256" key="3">
    <source>
        <dbReference type="ARBA" id="ARBA00004496"/>
    </source>
</evidence>
<reference evidence="13 14" key="1">
    <citation type="journal article" date="2023" name="ISME J.">
        <title>Thermophilic Dehalococcoidia with unusual traits shed light on an unexpected past.</title>
        <authorList>
            <person name="Palmer M."/>
            <person name="Covington J.K."/>
            <person name="Zhou E.M."/>
            <person name="Thomas S.C."/>
            <person name="Habib N."/>
            <person name="Seymour C.O."/>
            <person name="Lai D."/>
            <person name="Johnston J."/>
            <person name="Hashimi A."/>
            <person name="Jiao J.Y."/>
            <person name="Muok A.R."/>
            <person name="Liu L."/>
            <person name="Xian W.D."/>
            <person name="Zhi X.Y."/>
            <person name="Li M.M."/>
            <person name="Silva L.P."/>
            <person name="Bowen B.P."/>
            <person name="Louie K."/>
            <person name="Briegel A."/>
            <person name="Pett-Ridge J."/>
            <person name="Weber P.K."/>
            <person name="Tocheva E.I."/>
            <person name="Woyke T."/>
            <person name="Northen T.R."/>
            <person name="Mayali X."/>
            <person name="Li W.J."/>
            <person name="Hedlund B.P."/>
        </authorList>
    </citation>
    <scope>NUCLEOTIDE SEQUENCE [LARGE SCALE GENOMIC DNA]</scope>
    <source>
        <strain evidence="13 14">YIM 72310</strain>
    </source>
</reference>
<dbReference type="PANTHER" id="PTHR32315:SF3">
    <property type="entry name" value="ADENINE PHOSPHORIBOSYLTRANSFERASE"/>
    <property type="match status" value="1"/>
</dbReference>
<dbReference type="InterPro" id="IPR000836">
    <property type="entry name" value="PRTase_dom"/>
</dbReference>
<dbReference type="NCBIfam" id="NF002636">
    <property type="entry name" value="PRK02304.1-5"/>
    <property type="match status" value="1"/>
</dbReference>
<dbReference type="Proteomes" id="UP001212803">
    <property type="component" value="Chromosome"/>
</dbReference>
<dbReference type="PANTHER" id="PTHR32315">
    <property type="entry name" value="ADENINE PHOSPHORIBOSYLTRANSFERASE"/>
    <property type="match status" value="1"/>
</dbReference>
<dbReference type="NCBIfam" id="NF002634">
    <property type="entry name" value="PRK02304.1-3"/>
    <property type="match status" value="1"/>
</dbReference>
<proteinExistence type="inferred from homology"/>
<evidence type="ECO:0000256" key="1">
    <source>
        <dbReference type="ARBA" id="ARBA00000868"/>
    </source>
</evidence>
<comment type="subunit">
    <text evidence="11">Homodimer.</text>
</comment>
<keyword evidence="14" id="KW-1185">Reference proteome</keyword>
<name>A0ABY7M617_9CHLR</name>
<dbReference type="HAMAP" id="MF_00004">
    <property type="entry name" value="Aden_phosphoribosyltr"/>
    <property type="match status" value="1"/>
</dbReference>
<evidence type="ECO:0000256" key="8">
    <source>
        <dbReference type="ARBA" id="ARBA00022676"/>
    </source>
</evidence>
<evidence type="ECO:0000256" key="9">
    <source>
        <dbReference type="ARBA" id="ARBA00022679"/>
    </source>
</evidence>
<evidence type="ECO:0000259" key="12">
    <source>
        <dbReference type="Pfam" id="PF00156"/>
    </source>
</evidence>
<dbReference type="InterPro" id="IPR005764">
    <property type="entry name" value="Ade_phspho_trans"/>
</dbReference>
<dbReference type="EMBL" id="CP115149">
    <property type="protein sequence ID" value="WBL35500.1"/>
    <property type="molecule type" value="Genomic_DNA"/>
</dbReference>
<sequence length="173" mass="18414">MELERHIRTIPDFPRPGILFRDITPLLGEPAAFRAALDGLTERAQAAGPGAVVGIESRGFLFGAPIADRLGLPFVPIRKEGKLPAARLTVEYALEYGESRLDIHQDALAPGTAAFIVDDVLATGGTALAAAKLVELLGARVAGMGFLIELEGLGGRERLGAYRVDALIRFREG</sequence>
<gene>
    <name evidence="11" type="primary">apt</name>
    <name evidence="13" type="ORF">O0235_12040</name>
</gene>
<protein>
    <recommendedName>
        <fullName evidence="6 11">Adenine phosphoribosyltransferase</fullName>
        <shortName evidence="11">APRT</shortName>
        <ecNumber evidence="6 11">2.4.2.7</ecNumber>
    </recommendedName>
</protein>
<evidence type="ECO:0000256" key="2">
    <source>
        <dbReference type="ARBA" id="ARBA00003968"/>
    </source>
</evidence>
<evidence type="ECO:0000256" key="5">
    <source>
        <dbReference type="ARBA" id="ARBA00008391"/>
    </source>
</evidence>
<dbReference type="Gene3D" id="3.40.50.2020">
    <property type="match status" value="1"/>
</dbReference>
<comment type="function">
    <text evidence="2 11">Catalyzes a salvage reaction resulting in the formation of AMP, that is energically less costly than de novo synthesis.</text>
</comment>
<keyword evidence="9 11" id="KW-0808">Transferase</keyword>
<keyword evidence="8 11" id="KW-0328">Glycosyltransferase</keyword>
<dbReference type="InterPro" id="IPR029057">
    <property type="entry name" value="PRTase-like"/>
</dbReference>
<dbReference type="GO" id="GO:0003999">
    <property type="term" value="F:adenine phosphoribosyltransferase activity"/>
    <property type="evidence" value="ECO:0007669"/>
    <property type="project" value="UniProtKB-EC"/>
</dbReference>
<evidence type="ECO:0000313" key="14">
    <source>
        <dbReference type="Proteomes" id="UP001212803"/>
    </source>
</evidence>
<organism evidence="13 14">
    <name type="scientific">Tepidiforma flava</name>
    <dbReference type="NCBI Taxonomy" id="3004094"/>
    <lineage>
        <taxon>Bacteria</taxon>
        <taxon>Bacillati</taxon>
        <taxon>Chloroflexota</taxon>
        <taxon>Tepidiformia</taxon>
        <taxon>Tepidiformales</taxon>
        <taxon>Tepidiformaceae</taxon>
        <taxon>Tepidiforma</taxon>
    </lineage>
</organism>
<feature type="domain" description="Phosphoribosyltransferase" evidence="12">
    <location>
        <begin position="48"/>
        <end position="162"/>
    </location>
</feature>
<dbReference type="RefSeq" id="WP_270056026.1">
    <property type="nucleotide sequence ID" value="NZ_CP115149.1"/>
</dbReference>
<comment type="similarity">
    <text evidence="5 11">Belongs to the purine/pyrimidine phosphoribosyltransferase family.</text>
</comment>
<evidence type="ECO:0000256" key="4">
    <source>
        <dbReference type="ARBA" id="ARBA00004659"/>
    </source>
</evidence>
<comment type="pathway">
    <text evidence="4 11">Purine metabolism; AMP biosynthesis via salvage pathway; AMP from adenine: step 1/1.</text>
</comment>
<evidence type="ECO:0000256" key="7">
    <source>
        <dbReference type="ARBA" id="ARBA00022490"/>
    </source>
</evidence>
<accession>A0ABY7M617</accession>
<keyword evidence="10 11" id="KW-0660">Purine salvage</keyword>
<dbReference type="Pfam" id="PF00156">
    <property type="entry name" value="Pribosyltran"/>
    <property type="match status" value="1"/>
</dbReference>
<evidence type="ECO:0000256" key="6">
    <source>
        <dbReference type="ARBA" id="ARBA00011893"/>
    </source>
</evidence>
<keyword evidence="7 11" id="KW-0963">Cytoplasm</keyword>
<dbReference type="InterPro" id="IPR050054">
    <property type="entry name" value="UPRTase/APRTase"/>
</dbReference>
<evidence type="ECO:0000313" key="13">
    <source>
        <dbReference type="EMBL" id="WBL35500.1"/>
    </source>
</evidence>
<dbReference type="EC" id="2.4.2.7" evidence="6 11"/>
<dbReference type="SUPFAM" id="SSF53271">
    <property type="entry name" value="PRTase-like"/>
    <property type="match status" value="1"/>
</dbReference>